<comment type="caution">
    <text evidence="7">The sequence shown here is derived from an EMBL/GenBank/DDBJ whole genome shotgun (WGS) entry which is preliminary data.</text>
</comment>
<evidence type="ECO:0000313" key="7">
    <source>
        <dbReference type="EMBL" id="MBB6217316.1"/>
    </source>
</evidence>
<dbReference type="PROSITE" id="PS00369">
    <property type="entry name" value="PTS_HPR_HIS"/>
    <property type="match status" value="1"/>
</dbReference>
<evidence type="ECO:0000256" key="4">
    <source>
        <dbReference type="ARBA" id="ARBA00022490"/>
    </source>
</evidence>
<dbReference type="InterPro" id="IPR001020">
    <property type="entry name" value="PTS_HPr_His_P_site"/>
</dbReference>
<dbReference type="PROSITE" id="PS51350">
    <property type="entry name" value="PTS_HPR_DOM"/>
    <property type="match status" value="1"/>
</dbReference>
<protein>
    <recommendedName>
        <fullName evidence="3">Phosphocarrier protein HPr</fullName>
    </recommendedName>
</protein>
<evidence type="ECO:0000256" key="2">
    <source>
        <dbReference type="ARBA" id="ARBA00004496"/>
    </source>
</evidence>
<dbReference type="Pfam" id="PF00381">
    <property type="entry name" value="PTS-HPr"/>
    <property type="match status" value="1"/>
</dbReference>
<keyword evidence="8" id="KW-1185">Reference proteome</keyword>
<evidence type="ECO:0000313" key="8">
    <source>
        <dbReference type="Proteomes" id="UP000579281"/>
    </source>
</evidence>
<dbReference type="PRINTS" id="PR00107">
    <property type="entry name" value="PHOSPHOCPHPR"/>
</dbReference>
<reference evidence="7 8" key="1">
    <citation type="submission" date="2020-08" db="EMBL/GenBank/DDBJ databases">
        <title>Genomic Encyclopedia of Type Strains, Phase IV (KMG-IV): sequencing the most valuable type-strain genomes for metagenomic binning, comparative biology and taxonomic classification.</title>
        <authorList>
            <person name="Goeker M."/>
        </authorList>
    </citation>
    <scope>NUCLEOTIDE SEQUENCE [LARGE SCALE GENOMIC DNA]</scope>
    <source>
        <strain evidence="7 8">DSM 103526</strain>
    </source>
</reference>
<dbReference type="EMBL" id="JACHEN010000022">
    <property type="protein sequence ID" value="MBB6217316.1"/>
    <property type="molecule type" value="Genomic_DNA"/>
</dbReference>
<dbReference type="InterPro" id="IPR000032">
    <property type="entry name" value="HPr-like"/>
</dbReference>
<dbReference type="RefSeq" id="WP_184311817.1">
    <property type="nucleotide sequence ID" value="NZ_JACHEN010000022.1"/>
</dbReference>
<dbReference type="PANTHER" id="PTHR33705:SF2">
    <property type="entry name" value="PHOSPHOCARRIER PROTEIN NPR"/>
    <property type="match status" value="1"/>
</dbReference>
<evidence type="ECO:0000256" key="1">
    <source>
        <dbReference type="ARBA" id="ARBA00003681"/>
    </source>
</evidence>
<comment type="subcellular location">
    <subcellularLocation>
        <location evidence="2">Cytoplasm</location>
    </subcellularLocation>
</comment>
<dbReference type="InterPro" id="IPR035895">
    <property type="entry name" value="HPr-like_sf"/>
</dbReference>
<keyword evidence="5" id="KW-0598">Phosphotransferase system</keyword>
<dbReference type="InterPro" id="IPR050399">
    <property type="entry name" value="HPr"/>
</dbReference>
<dbReference type="Gene3D" id="3.30.1340.10">
    <property type="entry name" value="HPr-like"/>
    <property type="match status" value="1"/>
</dbReference>
<dbReference type="Proteomes" id="UP000579281">
    <property type="component" value="Unassembled WGS sequence"/>
</dbReference>
<keyword evidence="7" id="KW-0808">Transferase</keyword>
<sequence>MTSQSATIMNETGMHARPASLFLSTATKFKSEVTIFKNGKAANAKSLISILSLCITVGTEIQISAEGEDEREAVETLVKLVESKFGEAL</sequence>
<dbReference type="GO" id="GO:0005737">
    <property type="term" value="C:cytoplasm"/>
    <property type="evidence" value="ECO:0007669"/>
    <property type="project" value="UniProtKB-SubCell"/>
</dbReference>
<evidence type="ECO:0000256" key="3">
    <source>
        <dbReference type="ARBA" id="ARBA00020422"/>
    </source>
</evidence>
<dbReference type="GO" id="GO:0016740">
    <property type="term" value="F:transferase activity"/>
    <property type="evidence" value="ECO:0007669"/>
    <property type="project" value="UniProtKB-KW"/>
</dbReference>
<keyword evidence="4" id="KW-0963">Cytoplasm</keyword>
<comment type="function">
    <text evidence="1">General (non sugar-specific) component of the phosphoenolpyruvate-dependent sugar phosphotransferase system (sugar PTS). This major carbohydrate active-transport system catalyzes the phosphorylation of incoming sugar substrates concomitantly with their translocation across the cell membrane. The phosphoryl group from phosphoenolpyruvate (PEP) is transferred to the phosphoryl carrier protein HPr by enzyme I. Phospho-HPr then transfers it to the PTS EIIA domain.</text>
</comment>
<evidence type="ECO:0000259" key="6">
    <source>
        <dbReference type="PROSITE" id="PS51350"/>
    </source>
</evidence>
<dbReference type="CDD" id="cd00367">
    <property type="entry name" value="PTS-HPr_like"/>
    <property type="match status" value="1"/>
</dbReference>
<dbReference type="AlphaFoldDB" id="A0A841KUK2"/>
<feature type="domain" description="HPr" evidence="6">
    <location>
        <begin position="1"/>
        <end position="88"/>
    </location>
</feature>
<dbReference type="GO" id="GO:0009401">
    <property type="term" value="P:phosphoenolpyruvate-dependent sugar phosphotransferase system"/>
    <property type="evidence" value="ECO:0007669"/>
    <property type="project" value="UniProtKB-KW"/>
</dbReference>
<dbReference type="PANTHER" id="PTHR33705">
    <property type="entry name" value="PHOSPHOCARRIER PROTEIN HPR"/>
    <property type="match status" value="1"/>
</dbReference>
<organism evidence="7 8">
    <name type="scientific">Anaerosolibacter carboniphilus</name>
    <dbReference type="NCBI Taxonomy" id="1417629"/>
    <lineage>
        <taxon>Bacteria</taxon>
        <taxon>Bacillati</taxon>
        <taxon>Bacillota</taxon>
        <taxon>Clostridia</taxon>
        <taxon>Peptostreptococcales</taxon>
        <taxon>Thermotaleaceae</taxon>
        <taxon>Anaerosolibacter</taxon>
    </lineage>
</organism>
<proteinExistence type="predicted"/>
<name>A0A841KUK2_9FIRM</name>
<dbReference type="SUPFAM" id="SSF55594">
    <property type="entry name" value="HPr-like"/>
    <property type="match status" value="1"/>
</dbReference>
<accession>A0A841KUK2</accession>
<evidence type="ECO:0000256" key="5">
    <source>
        <dbReference type="ARBA" id="ARBA00022683"/>
    </source>
</evidence>
<dbReference type="NCBIfam" id="TIGR01003">
    <property type="entry name" value="PTS_HPr_family"/>
    <property type="match status" value="1"/>
</dbReference>
<gene>
    <name evidence="7" type="ORF">HNQ80_003435</name>
</gene>